<dbReference type="GO" id="GO:0016874">
    <property type="term" value="F:ligase activity"/>
    <property type="evidence" value="ECO:0007669"/>
    <property type="project" value="UniProtKB-KW"/>
</dbReference>
<comment type="caution">
    <text evidence="1">The sequence shown here is derived from an EMBL/GenBank/DDBJ whole genome shotgun (WGS) entry which is preliminary data.</text>
</comment>
<dbReference type="EMBL" id="BKCP01007181">
    <property type="protein sequence ID" value="GER45288.1"/>
    <property type="molecule type" value="Genomic_DNA"/>
</dbReference>
<keyword evidence="2" id="KW-1185">Reference proteome</keyword>
<organism evidence="1 2">
    <name type="scientific">Striga asiatica</name>
    <name type="common">Asiatic witchweed</name>
    <name type="synonym">Buchnera asiatica</name>
    <dbReference type="NCBI Taxonomy" id="4170"/>
    <lineage>
        <taxon>Eukaryota</taxon>
        <taxon>Viridiplantae</taxon>
        <taxon>Streptophyta</taxon>
        <taxon>Embryophyta</taxon>
        <taxon>Tracheophyta</taxon>
        <taxon>Spermatophyta</taxon>
        <taxon>Magnoliopsida</taxon>
        <taxon>eudicotyledons</taxon>
        <taxon>Gunneridae</taxon>
        <taxon>Pentapetalae</taxon>
        <taxon>asterids</taxon>
        <taxon>lamiids</taxon>
        <taxon>Lamiales</taxon>
        <taxon>Orobanchaceae</taxon>
        <taxon>Buchnereae</taxon>
        <taxon>Striga</taxon>
    </lineage>
</organism>
<gene>
    <name evidence="1" type="ORF">STAS_22219</name>
</gene>
<accession>A0A5A7QK71</accession>
<dbReference type="AlphaFoldDB" id="A0A5A7QK71"/>
<dbReference type="Proteomes" id="UP000325081">
    <property type="component" value="Unassembled WGS sequence"/>
</dbReference>
<evidence type="ECO:0000313" key="2">
    <source>
        <dbReference type="Proteomes" id="UP000325081"/>
    </source>
</evidence>
<keyword evidence="1" id="KW-0436">Ligase</keyword>
<proteinExistence type="predicted"/>
<evidence type="ECO:0000313" key="1">
    <source>
        <dbReference type="EMBL" id="GER45288.1"/>
    </source>
</evidence>
<sequence length="238" mass="26200">MSILMRAIMPLISTRNFTSRVPEILSPISENCSLIKYLNPTFTGTLQVLFFTFSAFRKAHNGTEIISMPFTKAYASSDWLVSGIKVTNSFVKDFKPRASAVSEALKLPSKVKGPAKTVNKSFNPLKPLTEGEEFSDLGPLGTSVLSGTSSPDINRLLAVEIADEPLICAYEVDFGFMTSPIHSQPSSAVDLPVEPQLTKRSTATCVVGLLLLFVNVMRKQKQKHSKGIETVYRFMIVF</sequence>
<name>A0A5A7QK71_STRAF</name>
<reference evidence="2" key="1">
    <citation type="journal article" date="2019" name="Curr. Biol.">
        <title>Genome Sequence of Striga asiatica Provides Insight into the Evolution of Plant Parasitism.</title>
        <authorList>
            <person name="Yoshida S."/>
            <person name="Kim S."/>
            <person name="Wafula E.K."/>
            <person name="Tanskanen J."/>
            <person name="Kim Y.M."/>
            <person name="Honaas L."/>
            <person name="Yang Z."/>
            <person name="Spallek T."/>
            <person name="Conn C.E."/>
            <person name="Ichihashi Y."/>
            <person name="Cheong K."/>
            <person name="Cui S."/>
            <person name="Der J.P."/>
            <person name="Gundlach H."/>
            <person name="Jiao Y."/>
            <person name="Hori C."/>
            <person name="Ishida J.K."/>
            <person name="Kasahara H."/>
            <person name="Kiba T."/>
            <person name="Kim M.S."/>
            <person name="Koo N."/>
            <person name="Laohavisit A."/>
            <person name="Lee Y.H."/>
            <person name="Lumba S."/>
            <person name="McCourt P."/>
            <person name="Mortimer J.C."/>
            <person name="Mutuku J.M."/>
            <person name="Nomura T."/>
            <person name="Sasaki-Sekimoto Y."/>
            <person name="Seto Y."/>
            <person name="Wang Y."/>
            <person name="Wakatake T."/>
            <person name="Sakakibara H."/>
            <person name="Demura T."/>
            <person name="Yamaguchi S."/>
            <person name="Yoneyama K."/>
            <person name="Manabe R.I."/>
            <person name="Nelson D.C."/>
            <person name="Schulman A.H."/>
            <person name="Timko M.P."/>
            <person name="dePamphilis C.W."/>
            <person name="Choi D."/>
            <person name="Shirasu K."/>
        </authorList>
    </citation>
    <scope>NUCLEOTIDE SEQUENCE [LARGE SCALE GENOMIC DNA]</scope>
    <source>
        <strain evidence="2">cv. UVA1</strain>
    </source>
</reference>
<protein>
    <submittedName>
        <fullName evidence="1">Glycine--tRNA ligase beta subunit</fullName>
    </submittedName>
</protein>